<keyword evidence="2" id="KW-0732">Signal</keyword>
<dbReference type="AlphaFoldDB" id="A0A378YDZ6"/>
<evidence type="ECO:0000313" key="3">
    <source>
        <dbReference type="EMBL" id="SUA74609.1"/>
    </source>
</evidence>
<keyword evidence="4" id="KW-1185">Reference proteome</keyword>
<protein>
    <recommendedName>
        <fullName evidence="5">LppU protein</fullName>
    </recommendedName>
</protein>
<evidence type="ECO:0000256" key="2">
    <source>
        <dbReference type="SAM" id="SignalP"/>
    </source>
</evidence>
<dbReference type="Proteomes" id="UP000255467">
    <property type="component" value="Unassembled WGS sequence"/>
</dbReference>
<feature type="compositionally biased region" description="Low complexity" evidence="1">
    <location>
        <begin position="40"/>
        <end position="64"/>
    </location>
</feature>
<organism evidence="3 4">
    <name type="scientific">Nocardia otitidiscaviarum</name>
    <dbReference type="NCBI Taxonomy" id="1823"/>
    <lineage>
        <taxon>Bacteria</taxon>
        <taxon>Bacillati</taxon>
        <taxon>Actinomycetota</taxon>
        <taxon>Actinomycetes</taxon>
        <taxon>Mycobacteriales</taxon>
        <taxon>Nocardiaceae</taxon>
        <taxon>Nocardia</taxon>
    </lineage>
</organism>
<dbReference type="OrthoDB" id="3701210at2"/>
<feature type="chain" id="PRO_5016771704" description="LppU protein" evidence="2">
    <location>
        <begin position="37"/>
        <end position="205"/>
    </location>
</feature>
<name>A0A378YDZ6_9NOCA</name>
<proteinExistence type="predicted"/>
<evidence type="ECO:0008006" key="5">
    <source>
        <dbReference type="Google" id="ProtNLM"/>
    </source>
</evidence>
<dbReference type="PROSITE" id="PS51257">
    <property type="entry name" value="PROKAR_LIPOPROTEIN"/>
    <property type="match status" value="1"/>
</dbReference>
<evidence type="ECO:0000313" key="4">
    <source>
        <dbReference type="Proteomes" id="UP000255467"/>
    </source>
</evidence>
<gene>
    <name evidence="3" type="ORF">NCTC1934_01672</name>
</gene>
<evidence type="ECO:0000256" key="1">
    <source>
        <dbReference type="SAM" id="MobiDB-lite"/>
    </source>
</evidence>
<accession>A0A378YDZ6</accession>
<feature type="region of interest" description="Disordered" evidence="1">
    <location>
        <begin position="40"/>
        <end position="67"/>
    </location>
</feature>
<dbReference type="EMBL" id="UGRY01000002">
    <property type="protein sequence ID" value="SUA74609.1"/>
    <property type="molecule type" value="Genomic_DNA"/>
</dbReference>
<feature type="signal peptide" evidence="2">
    <location>
        <begin position="1"/>
        <end position="36"/>
    </location>
</feature>
<sequence length="205" mass="20921">MSRQSFSLRVAVSAFAAAAALVLAGCGSTVTGTPLAADNAGPASTAPTTSAGSPTTTGAAPTTGVNKGGSTDFQANIGDCVQLGGTTDNATIERASCGSQSSNYKVVGKARTNDQCPTDVDQAYYETLNGIETGALCLDIDWVIGGCLELGGEDPERIDCSSTTAIEGVQVLAIERNTTSVDDCTQGDQGYVYDERRFVVCVTPL</sequence>
<reference evidence="3 4" key="1">
    <citation type="submission" date="2018-06" db="EMBL/GenBank/DDBJ databases">
        <authorList>
            <consortium name="Pathogen Informatics"/>
            <person name="Doyle S."/>
        </authorList>
    </citation>
    <scope>NUCLEOTIDE SEQUENCE [LARGE SCALE GENOMIC DNA]</scope>
    <source>
        <strain evidence="3 4">NCTC1934</strain>
    </source>
</reference>